<evidence type="ECO:0000256" key="5">
    <source>
        <dbReference type="ARBA" id="ARBA00022989"/>
    </source>
</evidence>
<protein>
    <submittedName>
        <fullName evidence="9">ABC transporter permease</fullName>
    </submittedName>
</protein>
<gene>
    <name evidence="9" type="ORF">ACFPK2_08400</name>
</gene>
<evidence type="ECO:0000256" key="2">
    <source>
        <dbReference type="ARBA" id="ARBA00022448"/>
    </source>
</evidence>
<evidence type="ECO:0000256" key="7">
    <source>
        <dbReference type="RuleBase" id="RU363032"/>
    </source>
</evidence>
<feature type="domain" description="ABC transmembrane type-1" evidence="8">
    <location>
        <begin position="76"/>
        <end position="256"/>
    </location>
</feature>
<keyword evidence="4 7" id="KW-0812">Transmembrane</keyword>
<proteinExistence type="inferred from homology"/>
<dbReference type="PANTHER" id="PTHR30151:SF0">
    <property type="entry name" value="ABC TRANSPORTER PERMEASE PROTEIN MJ0413-RELATED"/>
    <property type="match status" value="1"/>
</dbReference>
<dbReference type="PROSITE" id="PS50928">
    <property type="entry name" value="ABC_TM1"/>
    <property type="match status" value="1"/>
</dbReference>
<dbReference type="InterPro" id="IPR035906">
    <property type="entry name" value="MetI-like_sf"/>
</dbReference>
<evidence type="ECO:0000256" key="6">
    <source>
        <dbReference type="ARBA" id="ARBA00023136"/>
    </source>
</evidence>
<dbReference type="Proteomes" id="UP001595976">
    <property type="component" value="Unassembled WGS sequence"/>
</dbReference>
<feature type="transmembrane region" description="Helical" evidence="7">
    <location>
        <begin position="142"/>
        <end position="161"/>
    </location>
</feature>
<keyword evidence="6 7" id="KW-0472">Membrane</keyword>
<dbReference type="SUPFAM" id="SSF161098">
    <property type="entry name" value="MetI-like"/>
    <property type="match status" value="1"/>
</dbReference>
<keyword evidence="2 7" id="KW-0813">Transport</keyword>
<evidence type="ECO:0000259" key="8">
    <source>
        <dbReference type="PROSITE" id="PS50928"/>
    </source>
</evidence>
<feature type="transmembrane region" description="Helical" evidence="7">
    <location>
        <begin position="114"/>
        <end position="136"/>
    </location>
</feature>
<evidence type="ECO:0000256" key="1">
    <source>
        <dbReference type="ARBA" id="ARBA00004651"/>
    </source>
</evidence>
<dbReference type="Gene3D" id="1.10.3720.10">
    <property type="entry name" value="MetI-like"/>
    <property type="match status" value="1"/>
</dbReference>
<dbReference type="RefSeq" id="WP_260348556.1">
    <property type="nucleotide sequence ID" value="NZ_JAOAOS010000006.1"/>
</dbReference>
<keyword evidence="3" id="KW-1003">Cell membrane</keyword>
<dbReference type="EMBL" id="JBHSLI010000003">
    <property type="protein sequence ID" value="MFC5293010.1"/>
    <property type="molecule type" value="Genomic_DNA"/>
</dbReference>
<evidence type="ECO:0000313" key="9">
    <source>
        <dbReference type="EMBL" id="MFC5293010.1"/>
    </source>
</evidence>
<accession>A0ABW0F3P4</accession>
<feature type="transmembrane region" description="Helical" evidence="7">
    <location>
        <begin position="27"/>
        <end position="47"/>
    </location>
</feature>
<sequence>MQRLAALGATQLTRVGGSDEARSVLLTRLTILTTVLVAWELLARSGLLYRDVVPPLPLIAREFVLLFVDPSFYWNLGVTVGEVLLAVAVGGGAGIAVGVVLGRNRYLGSAFEPLLHYLGPTPKIIFFPIMIMWFGVGPGSKIAMGALSCFFPVSVSVASSMREVDQVLIRVGLSFRLSASQMFTKIYLPAMRIPVINGIRIGLGVAVVGTLLAETKLANQGLGYAVIQTYATFNMPRMYALLLIVFLLAIAVNTALGRYTEVRMAKKASDG</sequence>
<feature type="transmembrane region" description="Helical" evidence="7">
    <location>
        <begin position="83"/>
        <end position="102"/>
    </location>
</feature>
<evidence type="ECO:0000313" key="10">
    <source>
        <dbReference type="Proteomes" id="UP001595976"/>
    </source>
</evidence>
<feature type="transmembrane region" description="Helical" evidence="7">
    <location>
        <begin position="238"/>
        <end position="257"/>
    </location>
</feature>
<comment type="subcellular location">
    <subcellularLocation>
        <location evidence="1 7">Cell membrane</location>
        <topology evidence="1 7">Multi-pass membrane protein</topology>
    </subcellularLocation>
</comment>
<evidence type="ECO:0000256" key="3">
    <source>
        <dbReference type="ARBA" id="ARBA00022475"/>
    </source>
</evidence>
<dbReference type="InterPro" id="IPR000515">
    <property type="entry name" value="MetI-like"/>
</dbReference>
<organism evidence="9 10">
    <name type="scientific">Bosea minatitlanensis</name>
    <dbReference type="NCBI Taxonomy" id="128782"/>
    <lineage>
        <taxon>Bacteria</taxon>
        <taxon>Pseudomonadati</taxon>
        <taxon>Pseudomonadota</taxon>
        <taxon>Alphaproteobacteria</taxon>
        <taxon>Hyphomicrobiales</taxon>
        <taxon>Boseaceae</taxon>
        <taxon>Bosea</taxon>
    </lineage>
</organism>
<keyword evidence="10" id="KW-1185">Reference proteome</keyword>
<reference evidence="10" key="1">
    <citation type="journal article" date="2019" name="Int. J. Syst. Evol. Microbiol.">
        <title>The Global Catalogue of Microorganisms (GCM) 10K type strain sequencing project: providing services to taxonomists for standard genome sequencing and annotation.</title>
        <authorList>
            <consortium name="The Broad Institute Genomics Platform"/>
            <consortium name="The Broad Institute Genome Sequencing Center for Infectious Disease"/>
            <person name="Wu L."/>
            <person name="Ma J."/>
        </authorList>
    </citation>
    <scope>NUCLEOTIDE SEQUENCE [LARGE SCALE GENOMIC DNA]</scope>
    <source>
        <strain evidence="10">CGMCC 1.15643</strain>
    </source>
</reference>
<dbReference type="PANTHER" id="PTHR30151">
    <property type="entry name" value="ALKANE SULFONATE ABC TRANSPORTER-RELATED, MEMBRANE SUBUNIT"/>
    <property type="match status" value="1"/>
</dbReference>
<name>A0ABW0F3P4_9HYPH</name>
<keyword evidence="5 7" id="KW-1133">Transmembrane helix</keyword>
<comment type="similarity">
    <text evidence="7">Belongs to the binding-protein-dependent transport system permease family.</text>
</comment>
<feature type="transmembrane region" description="Helical" evidence="7">
    <location>
        <begin position="195"/>
        <end position="213"/>
    </location>
</feature>
<evidence type="ECO:0000256" key="4">
    <source>
        <dbReference type="ARBA" id="ARBA00022692"/>
    </source>
</evidence>
<dbReference type="Pfam" id="PF00528">
    <property type="entry name" value="BPD_transp_1"/>
    <property type="match status" value="1"/>
</dbReference>
<comment type="caution">
    <text evidence="9">The sequence shown here is derived from an EMBL/GenBank/DDBJ whole genome shotgun (WGS) entry which is preliminary data.</text>
</comment>